<organism evidence="3 4">
    <name type="scientific">Paraglaciecola arctica BSs20135</name>
    <dbReference type="NCBI Taxonomy" id="493475"/>
    <lineage>
        <taxon>Bacteria</taxon>
        <taxon>Pseudomonadati</taxon>
        <taxon>Pseudomonadota</taxon>
        <taxon>Gammaproteobacteria</taxon>
        <taxon>Alteromonadales</taxon>
        <taxon>Alteromonadaceae</taxon>
        <taxon>Paraglaciecola</taxon>
    </lineage>
</organism>
<dbReference type="InterPro" id="IPR036388">
    <property type="entry name" value="WH-like_DNA-bd_sf"/>
</dbReference>
<protein>
    <submittedName>
        <fullName evidence="3">Methylated-DNA-protein-cysteine methyltransferase related protein</fullName>
    </submittedName>
</protein>
<dbReference type="Proteomes" id="UP000006327">
    <property type="component" value="Unassembled WGS sequence"/>
</dbReference>
<proteinExistence type="predicted"/>
<reference evidence="3 4" key="1">
    <citation type="journal article" date="2017" name="Antonie Van Leeuwenhoek">
        <title>Rhizobium rhizosphaerae sp. nov., a novel species isolated from rice rhizosphere.</title>
        <authorList>
            <person name="Zhao J.J."/>
            <person name="Zhang J."/>
            <person name="Zhang R.J."/>
            <person name="Zhang C.W."/>
            <person name="Yin H.Q."/>
            <person name="Zhang X.X."/>
        </authorList>
    </citation>
    <scope>NUCLEOTIDE SEQUENCE [LARGE SCALE GENOMIC DNA]</scope>
    <source>
        <strain evidence="3 4">BSs20135</strain>
    </source>
</reference>
<sequence>MSEHPQYAKIWRTVQLIPLGKVASYGQIADLAGLPGRARLVGKSLGFVPKDMEVPWHRVLRSNGQIAFPTGSEQSQKQSGLLQQEDVAVFNNRVKLSIFQWQPDLAEMLWKLEY</sequence>
<dbReference type="STRING" id="493475.GARC_0040"/>
<dbReference type="CDD" id="cd06445">
    <property type="entry name" value="ATase"/>
    <property type="match status" value="1"/>
</dbReference>
<dbReference type="InterPro" id="IPR052520">
    <property type="entry name" value="ATL_DNA_repair"/>
</dbReference>
<dbReference type="PANTHER" id="PTHR42942">
    <property type="entry name" value="6-O-METHYLGUANINE DNA METHYLTRANSFERASE"/>
    <property type="match status" value="1"/>
</dbReference>
<dbReference type="eggNOG" id="COG3695">
    <property type="taxonomic scope" value="Bacteria"/>
</dbReference>
<keyword evidence="4" id="KW-1185">Reference proteome</keyword>
<evidence type="ECO:0000256" key="1">
    <source>
        <dbReference type="ARBA" id="ARBA00022763"/>
    </source>
</evidence>
<dbReference type="AlphaFoldDB" id="K6YFT5"/>
<name>K6YFT5_9ALTE</name>
<gene>
    <name evidence="3" type="primary">ybaZ</name>
    <name evidence="3" type="ORF">GARC_0040</name>
</gene>
<dbReference type="NCBIfam" id="TIGR00589">
    <property type="entry name" value="ogt"/>
    <property type="match status" value="1"/>
</dbReference>
<evidence type="ECO:0000313" key="3">
    <source>
        <dbReference type="EMBL" id="GAC17022.1"/>
    </source>
</evidence>
<dbReference type="Pfam" id="PF01035">
    <property type="entry name" value="DNA_binding_1"/>
    <property type="match status" value="1"/>
</dbReference>
<dbReference type="InterPro" id="IPR036217">
    <property type="entry name" value="MethylDNA_cys_MeTrfase_DNAb"/>
</dbReference>
<comment type="caution">
    <text evidence="3">The sequence shown here is derived from an EMBL/GenBank/DDBJ whole genome shotgun (WGS) entry which is preliminary data.</text>
</comment>
<evidence type="ECO:0000313" key="4">
    <source>
        <dbReference type="Proteomes" id="UP000006327"/>
    </source>
</evidence>
<keyword evidence="3" id="KW-0489">Methyltransferase</keyword>
<accession>K6YFT5</accession>
<feature type="domain" description="Methylated-DNA-[protein]-cysteine S-methyltransferase DNA binding" evidence="2">
    <location>
        <begin position="7"/>
        <end position="86"/>
    </location>
</feature>
<keyword evidence="1" id="KW-0227">DNA damage</keyword>
<dbReference type="EMBL" id="BAEO01000002">
    <property type="protein sequence ID" value="GAC17022.1"/>
    <property type="molecule type" value="Genomic_DNA"/>
</dbReference>
<dbReference type="InterPro" id="IPR014048">
    <property type="entry name" value="MethylDNA_cys_MeTrfase_DNA-bd"/>
</dbReference>
<dbReference type="GO" id="GO:0008168">
    <property type="term" value="F:methyltransferase activity"/>
    <property type="evidence" value="ECO:0007669"/>
    <property type="project" value="UniProtKB-KW"/>
</dbReference>
<dbReference type="RefSeq" id="WP_007615427.1">
    <property type="nucleotide sequence ID" value="NZ_BAEO01000002.1"/>
</dbReference>
<dbReference type="GO" id="GO:0006281">
    <property type="term" value="P:DNA repair"/>
    <property type="evidence" value="ECO:0007669"/>
    <property type="project" value="InterPro"/>
</dbReference>
<dbReference type="Gene3D" id="1.10.10.10">
    <property type="entry name" value="Winged helix-like DNA-binding domain superfamily/Winged helix DNA-binding domain"/>
    <property type="match status" value="1"/>
</dbReference>
<keyword evidence="3" id="KW-0808">Transferase</keyword>
<evidence type="ECO:0000259" key="2">
    <source>
        <dbReference type="Pfam" id="PF01035"/>
    </source>
</evidence>
<dbReference type="OrthoDB" id="9132167at2"/>
<dbReference type="GO" id="GO:0032259">
    <property type="term" value="P:methylation"/>
    <property type="evidence" value="ECO:0007669"/>
    <property type="project" value="UniProtKB-KW"/>
</dbReference>
<dbReference type="PANTHER" id="PTHR42942:SF1">
    <property type="entry name" value="ALKYLTRANSFERASE-LIKE PROTEIN 1"/>
    <property type="match status" value="1"/>
</dbReference>
<dbReference type="SUPFAM" id="SSF46767">
    <property type="entry name" value="Methylated DNA-protein cysteine methyltransferase, C-terminal domain"/>
    <property type="match status" value="1"/>
</dbReference>